<dbReference type="PANTHER" id="PTHR33747:SF1">
    <property type="entry name" value="ADENYLATE CYCLASE-ASSOCIATED CAP C-TERMINAL DOMAIN-CONTAINING PROTEIN"/>
    <property type="match status" value="1"/>
</dbReference>
<dbReference type="NCBIfam" id="NF004088">
    <property type="entry name" value="PRK05590.1"/>
    <property type="match status" value="1"/>
</dbReference>
<dbReference type="SUPFAM" id="SSF103642">
    <property type="entry name" value="Sec-C motif"/>
    <property type="match status" value="1"/>
</dbReference>
<dbReference type="KEGG" id="rher:EHE19_006100"/>
<proteinExistence type="predicted"/>
<evidence type="ECO:0000313" key="2">
    <source>
        <dbReference type="Proteomes" id="UP000306409"/>
    </source>
</evidence>
<dbReference type="Gene3D" id="3.10.450.50">
    <property type="match status" value="1"/>
</dbReference>
<dbReference type="OrthoDB" id="5872at2"/>
<accession>A0A4V6ENG2</accession>
<dbReference type="PANTHER" id="PTHR33747">
    <property type="entry name" value="UPF0225 PROTEIN SCO1677"/>
    <property type="match status" value="1"/>
</dbReference>
<name>A0A4V6ENG2_9FIRM</name>
<dbReference type="Proteomes" id="UP000306409">
    <property type="component" value="Chromosome"/>
</dbReference>
<protein>
    <submittedName>
        <fullName evidence="1">SEC-C domain-containing protein</fullName>
    </submittedName>
</protein>
<dbReference type="InterPro" id="IPR004027">
    <property type="entry name" value="SEC_C_motif"/>
</dbReference>
<evidence type="ECO:0000313" key="1">
    <source>
        <dbReference type="EMBL" id="QNU68770.1"/>
    </source>
</evidence>
<dbReference type="AlphaFoldDB" id="A0A4V6ENG2"/>
<dbReference type="RefSeq" id="WP_137698269.1">
    <property type="nucleotide sequence ID" value="NZ_CP061336.1"/>
</dbReference>
<organism evidence="1 2">
    <name type="scientific">Ruminiclostridium herbifermentans</name>
    <dbReference type="NCBI Taxonomy" id="2488810"/>
    <lineage>
        <taxon>Bacteria</taxon>
        <taxon>Bacillati</taxon>
        <taxon>Bacillota</taxon>
        <taxon>Clostridia</taxon>
        <taxon>Eubacteriales</taxon>
        <taxon>Oscillospiraceae</taxon>
        <taxon>Ruminiclostridium</taxon>
    </lineage>
</organism>
<sequence>MTLYEKWSEIAEQDRTPQENEAFWKEYFLKEKDNYADILANNRKTLKGTLSELASSFNMDTVTFTGFLDGMNTSLVEELDLESLEETTEISIEIDYEKLYFNMLDAKADWLYNLPEWENILSEEKRKAITKEYRVSKMAVSNRVGRNDPCPCGSGKKYKKCCGK</sequence>
<reference evidence="1 2" key="1">
    <citation type="submission" date="2020-09" db="EMBL/GenBank/DDBJ databases">
        <title>Characterization and genome sequencing of Ruminiclostridium sp. nov. MA18.</title>
        <authorList>
            <person name="Rettenmaier R."/>
            <person name="Kowollik M.-L."/>
            <person name="Liebl W."/>
            <person name="Zverlov V."/>
        </authorList>
    </citation>
    <scope>NUCLEOTIDE SEQUENCE [LARGE SCALE GENOMIC DNA]</scope>
    <source>
        <strain evidence="1 2">MA18</strain>
    </source>
</reference>
<dbReference type="Pfam" id="PF02810">
    <property type="entry name" value="SEC-C"/>
    <property type="match status" value="1"/>
</dbReference>
<dbReference type="EMBL" id="CP061336">
    <property type="protein sequence ID" value="QNU68770.1"/>
    <property type="molecule type" value="Genomic_DNA"/>
</dbReference>
<keyword evidence="2" id="KW-1185">Reference proteome</keyword>
<gene>
    <name evidence="1" type="ORF">EHE19_006100</name>
</gene>